<dbReference type="InterPro" id="IPR058345">
    <property type="entry name" value="DUF8032"/>
</dbReference>
<sequence>MPADADPSTSRLPSIHGIGGGMASNAGVMHAVSHQPDTMRHLDPHPAESLFLASEARLQNQPQHYNGYDYNNYNYNYAGYGYGFSYYQPNPVMHALDTMNSIHSTAELASNDSTDAIQACQSVPVSYAITTPHSIQPAEQSQDVSSSNPRSRSRKKQKVAHESTPVTSTSSASSHPSTSATPVAAAAPATLCPATRPTVLVRDEVEWIEFTYEVKGKATLFEIRTDVDDNLDLGALDEAFKARNCVYPGARVEKELYKGNRYKYESSVNEFGWKLCHINPSICGQKGLIQRAVDTFRNRFEELRSRRLMRHQKFQNGTLRRRPSTSTEKSVELVHASDTNGSSPLQVDADMGSSTPLNRMLCPTSSLDTGSSTSKSKSSRSSSKVAIITPRYSDTPMLSSRSSVATPLTPFDSVSRHSSQTTAVLPITPPPPLPESLIGRHLVTKAITPKSLCVETVQGGTGGTITKYRIRVDIERVDDILYRQGQGLAALQTQQQPAVEPEVREDAIRRFASSIAFRRGNCVFPRALDSLAEFKCQLDRVGLNFVYSTPEEVEARYNFEVLMNEVAWRIAVLNRKGLTSGEYGGNGCRETLQKAVSTYRARFMEGFGDGY</sequence>
<feature type="domain" description="DUF8032" evidence="2">
    <location>
        <begin position="206"/>
        <end position="300"/>
    </location>
</feature>
<evidence type="ECO:0000256" key="1">
    <source>
        <dbReference type="SAM" id="MobiDB-lite"/>
    </source>
</evidence>
<proteinExistence type="predicted"/>
<name>A0A507FCB2_9FUNG</name>
<comment type="caution">
    <text evidence="3">The sequence shown here is derived from an EMBL/GenBank/DDBJ whole genome shotgun (WGS) entry which is preliminary data.</text>
</comment>
<dbReference type="AlphaFoldDB" id="A0A507FCB2"/>
<protein>
    <recommendedName>
        <fullName evidence="2">DUF8032 domain-containing protein</fullName>
    </recommendedName>
</protein>
<dbReference type="PANTHER" id="PTHR22949">
    <property type="entry name" value="WHITE COLLAR 2 PROTEIN WC2"/>
    <property type="match status" value="1"/>
</dbReference>
<evidence type="ECO:0000313" key="3">
    <source>
        <dbReference type="EMBL" id="TPX73844.1"/>
    </source>
</evidence>
<organism evidence="3 4">
    <name type="scientific">Chytriomyces confervae</name>
    <dbReference type="NCBI Taxonomy" id="246404"/>
    <lineage>
        <taxon>Eukaryota</taxon>
        <taxon>Fungi</taxon>
        <taxon>Fungi incertae sedis</taxon>
        <taxon>Chytridiomycota</taxon>
        <taxon>Chytridiomycota incertae sedis</taxon>
        <taxon>Chytridiomycetes</taxon>
        <taxon>Chytridiales</taxon>
        <taxon>Chytriomycetaceae</taxon>
        <taxon>Chytriomyces</taxon>
    </lineage>
</organism>
<dbReference type="Proteomes" id="UP000320333">
    <property type="component" value="Unassembled WGS sequence"/>
</dbReference>
<dbReference type="OrthoDB" id="5599902at2759"/>
<dbReference type="EMBL" id="QEAP01000161">
    <property type="protein sequence ID" value="TPX73844.1"/>
    <property type="molecule type" value="Genomic_DNA"/>
</dbReference>
<reference evidence="3 4" key="1">
    <citation type="journal article" date="2019" name="Sci. Rep.">
        <title>Comparative genomics of chytrid fungi reveal insights into the obligate biotrophic and pathogenic lifestyle of Synchytrium endobioticum.</title>
        <authorList>
            <person name="van de Vossenberg B.T.L.H."/>
            <person name="Warris S."/>
            <person name="Nguyen H.D.T."/>
            <person name="van Gent-Pelzer M.P.E."/>
            <person name="Joly D.L."/>
            <person name="van de Geest H.C."/>
            <person name="Bonants P.J.M."/>
            <person name="Smith D.S."/>
            <person name="Levesque C.A."/>
            <person name="van der Lee T.A.J."/>
        </authorList>
    </citation>
    <scope>NUCLEOTIDE SEQUENCE [LARGE SCALE GENOMIC DNA]</scope>
    <source>
        <strain evidence="3 4">CBS 675.73</strain>
    </source>
</reference>
<dbReference type="Pfam" id="PF26087">
    <property type="entry name" value="DUF8032"/>
    <property type="match status" value="2"/>
</dbReference>
<accession>A0A507FCB2</accession>
<feature type="domain" description="DUF8032" evidence="2">
    <location>
        <begin position="514"/>
        <end position="603"/>
    </location>
</feature>
<dbReference type="STRING" id="246404.A0A507FCB2"/>
<feature type="compositionally biased region" description="Low complexity" evidence="1">
    <location>
        <begin position="140"/>
        <end position="150"/>
    </location>
</feature>
<gene>
    <name evidence="3" type="ORF">CcCBS67573_g04889</name>
</gene>
<feature type="region of interest" description="Disordered" evidence="1">
    <location>
        <begin position="311"/>
        <end position="431"/>
    </location>
</feature>
<dbReference type="PANTHER" id="PTHR22949:SF0">
    <property type="entry name" value="RE27538P"/>
    <property type="match status" value="1"/>
</dbReference>
<keyword evidence="4" id="KW-1185">Reference proteome</keyword>
<feature type="compositionally biased region" description="Low complexity" evidence="1">
    <location>
        <begin position="364"/>
        <end position="384"/>
    </location>
</feature>
<feature type="compositionally biased region" description="Polar residues" evidence="1">
    <location>
        <begin position="396"/>
        <end position="406"/>
    </location>
</feature>
<feature type="compositionally biased region" description="Basic residues" evidence="1">
    <location>
        <begin position="311"/>
        <end position="323"/>
    </location>
</feature>
<evidence type="ECO:0000313" key="4">
    <source>
        <dbReference type="Proteomes" id="UP000320333"/>
    </source>
</evidence>
<evidence type="ECO:0000259" key="2">
    <source>
        <dbReference type="Pfam" id="PF26087"/>
    </source>
</evidence>
<feature type="compositionally biased region" description="Low complexity" evidence="1">
    <location>
        <begin position="163"/>
        <end position="185"/>
    </location>
</feature>
<feature type="region of interest" description="Disordered" evidence="1">
    <location>
        <begin position="133"/>
        <end position="185"/>
    </location>
</feature>